<proteinExistence type="predicted"/>
<dbReference type="InterPro" id="IPR004360">
    <property type="entry name" value="Glyas_Fos-R_dOase_dom"/>
</dbReference>
<dbReference type="AlphaFoldDB" id="A0A212IUV0"/>
<dbReference type="InterPro" id="IPR029068">
    <property type="entry name" value="Glyas_Bleomycin-R_OHBP_Dase"/>
</dbReference>
<dbReference type="PANTHER" id="PTHR36437">
    <property type="entry name" value="GLYOXALASE/BLEOMYCIN RESISTANCE PROTEIN/DIOXYGENASE"/>
    <property type="match status" value="1"/>
</dbReference>
<evidence type="ECO:0000313" key="2">
    <source>
        <dbReference type="EMBL" id="SBV90963.1"/>
    </source>
</evidence>
<organism evidence="2">
    <name type="scientific">uncultured Eubacteriales bacterium</name>
    <dbReference type="NCBI Taxonomy" id="172733"/>
    <lineage>
        <taxon>Bacteria</taxon>
        <taxon>Bacillati</taxon>
        <taxon>Bacillota</taxon>
        <taxon>Clostridia</taxon>
        <taxon>Eubacteriales</taxon>
        <taxon>environmental samples</taxon>
    </lineage>
</organism>
<dbReference type="InterPro" id="IPR037523">
    <property type="entry name" value="VOC_core"/>
</dbReference>
<accession>A0A212IUV0</accession>
<dbReference type="SUPFAM" id="SSF54593">
    <property type="entry name" value="Glyoxalase/Bleomycin resistance protein/Dihydroxybiphenyl dioxygenase"/>
    <property type="match status" value="1"/>
</dbReference>
<dbReference type="PANTHER" id="PTHR36437:SF2">
    <property type="entry name" value="GLYOXALASE_BLEOMYCIN RESISTANCE PROTEIN_DIOXYGENASE"/>
    <property type="match status" value="1"/>
</dbReference>
<dbReference type="Gene3D" id="3.10.180.10">
    <property type="entry name" value="2,3-Dihydroxybiphenyl 1,2-Dioxygenase, domain 1"/>
    <property type="match status" value="1"/>
</dbReference>
<name>A0A212IUV0_9FIRM</name>
<dbReference type="Pfam" id="PF00903">
    <property type="entry name" value="Glyoxalase"/>
    <property type="match status" value="1"/>
</dbReference>
<evidence type="ECO:0000259" key="1">
    <source>
        <dbReference type="PROSITE" id="PS51819"/>
    </source>
</evidence>
<sequence>MISRFGKVMIYVNDPRAAADFWVGKIGFIEVGAEQYEGGILSVELTPDLSSDASIVLFDRGVVERMSPELHLGTPSILFMSPDAREMRETLMRRGVTVGETAERGGSITFNFSDPEGNYFAVQEIKK</sequence>
<protein>
    <submittedName>
        <fullName evidence="2">Glyoxalase family protein</fullName>
    </submittedName>
</protein>
<dbReference type="PROSITE" id="PS51819">
    <property type="entry name" value="VOC"/>
    <property type="match status" value="1"/>
</dbReference>
<feature type="domain" description="VOC" evidence="1">
    <location>
        <begin position="4"/>
        <end position="125"/>
    </location>
</feature>
<reference evidence="2" key="1">
    <citation type="submission" date="2016-04" db="EMBL/GenBank/DDBJ databases">
        <authorList>
            <person name="Evans L.H."/>
            <person name="Alamgir A."/>
            <person name="Owens N."/>
            <person name="Weber N.D."/>
            <person name="Virtaneva K."/>
            <person name="Barbian K."/>
            <person name="Babar A."/>
            <person name="Rosenke K."/>
        </authorList>
    </citation>
    <scope>NUCLEOTIDE SEQUENCE</scope>
    <source>
        <strain evidence="2">86</strain>
    </source>
</reference>
<dbReference type="EMBL" id="FLUN01000001">
    <property type="protein sequence ID" value="SBV90963.1"/>
    <property type="molecule type" value="Genomic_DNA"/>
</dbReference>
<gene>
    <name evidence="2" type="ORF">KL86CLO1_10056</name>
</gene>